<dbReference type="EMBL" id="NAJL01000008">
    <property type="protein sequence ID" value="TKA31395.1"/>
    <property type="molecule type" value="Genomic_DNA"/>
</dbReference>
<organism evidence="11 12">
    <name type="scientific">Salinomyces thailandicus</name>
    <dbReference type="NCBI Taxonomy" id="706561"/>
    <lineage>
        <taxon>Eukaryota</taxon>
        <taxon>Fungi</taxon>
        <taxon>Dikarya</taxon>
        <taxon>Ascomycota</taxon>
        <taxon>Pezizomycotina</taxon>
        <taxon>Dothideomycetes</taxon>
        <taxon>Dothideomycetidae</taxon>
        <taxon>Mycosphaerellales</taxon>
        <taxon>Teratosphaeriaceae</taxon>
        <taxon>Salinomyces</taxon>
    </lineage>
</organism>
<feature type="transmembrane region" description="Helical" evidence="9">
    <location>
        <begin position="663"/>
        <end position="682"/>
    </location>
</feature>
<dbReference type="Pfam" id="PF13561">
    <property type="entry name" value="adh_short_C2"/>
    <property type="match status" value="1"/>
</dbReference>
<evidence type="ECO:0000259" key="10">
    <source>
        <dbReference type="PROSITE" id="PS50850"/>
    </source>
</evidence>
<dbReference type="InterPro" id="IPR057326">
    <property type="entry name" value="KR_dom"/>
</dbReference>
<feature type="region of interest" description="Disordered" evidence="8">
    <location>
        <begin position="1"/>
        <end position="28"/>
    </location>
</feature>
<sequence>MAPAKIVSDFSVPEDVPESHHTEATGPTKNLFSLAGQTIVITGGGRGLGITLAVAVVEAGGHAACLDLLDEPSASEWSSLQKLAKRSRLTATYDRCDITDEEQTSRLLDDIAARGDAMAAPFSGIVACAGIQQKIPAVDYPVADFQKMLNVNVTGTFITAKHSARHFIKNGIKGSIVLIASMSGSIANRGLTCSAYNTSKAALHQLCRSMAQEIGVHGVRINTLSPGYIRTAMTDALLQAEPEVEKTWMAGALLGRLGAPEDFKAPTVFLLASGSSWITGTDLRVDGGHLLTGDAFTKTFPEIDTTDGGTGSSSLQGTVVALYEIGCFFGALLTLVVGEWLGRRWMIMIGSIVLAVGAALQASSYGIPQMIVGRLIAGLGNGMTTATIPVWHSELTKAAKRGKSLCIELAVNIFGVMTAYWVDYGMSYDPSEAQFRFPLALQILFALLTFVGILFLPESPRWLIAHDRLEEARIILWSVDNEANSITPDDVRLARELSVIKHTIDEEREAARGSSVFAMFKDGPQKFRYRTLLGVGGQFMQQISGINLITYYAPVIFESSVGMSHNLSLLLAGFNGVAYFLSSLIPIWVIDRLGRRKLMLFAVAGQCGCMTVLAGTVSDGSVPAGIVATVMLFLFNFFFAIGLLAIPWLLPAEYAPLQIRTKAAALATASNWIFTFLVVEITPISIDSIGWKTYIYFAIFNFSFIPLIYFFYPETQQLSLEQIDKLFTGDKVILHWQSSNGDVDMEMPTAEELKVEQIDRVESGPLKV</sequence>
<feature type="transmembrane region" description="Helical" evidence="9">
    <location>
        <begin position="371"/>
        <end position="392"/>
    </location>
</feature>
<dbReference type="OrthoDB" id="6133115at2759"/>
<gene>
    <name evidence="11" type="ORF">B0A50_02241</name>
</gene>
<dbReference type="GO" id="GO:0005351">
    <property type="term" value="F:carbohydrate:proton symporter activity"/>
    <property type="evidence" value="ECO:0007669"/>
    <property type="project" value="TreeGrafter"/>
</dbReference>
<feature type="transmembrane region" description="Helical" evidence="9">
    <location>
        <begin position="569"/>
        <end position="591"/>
    </location>
</feature>
<dbReference type="InterPro" id="IPR050360">
    <property type="entry name" value="MFS_Sugar_Transporters"/>
</dbReference>
<proteinExistence type="inferred from homology"/>
<accession>A0A4U0UAU6</accession>
<dbReference type="PANTHER" id="PTHR48022">
    <property type="entry name" value="PLASTIDIC GLUCOSE TRANSPORTER 4"/>
    <property type="match status" value="1"/>
</dbReference>
<comment type="subcellular location">
    <subcellularLocation>
        <location evidence="1">Membrane</location>
        <topology evidence="1">Multi-pass membrane protein</topology>
    </subcellularLocation>
</comment>
<keyword evidence="7 9" id="KW-0472">Membrane</keyword>
<dbReference type="InterPro" id="IPR002347">
    <property type="entry name" value="SDR_fam"/>
</dbReference>
<dbReference type="PANTHER" id="PTHR48022:SF28">
    <property type="entry name" value="MAJOR FACILITATOR SUPERFAMILY (MFS) PROFILE DOMAIN-CONTAINING PROTEIN-RELATED"/>
    <property type="match status" value="1"/>
</dbReference>
<evidence type="ECO:0000256" key="3">
    <source>
        <dbReference type="ARBA" id="ARBA00022448"/>
    </source>
</evidence>
<dbReference type="FunFam" id="1.20.1250.20:FF:000061">
    <property type="entry name" value="MFS sugar transporter"/>
    <property type="match status" value="1"/>
</dbReference>
<dbReference type="PROSITE" id="PS00061">
    <property type="entry name" value="ADH_SHORT"/>
    <property type="match status" value="1"/>
</dbReference>
<reference evidence="11 12" key="1">
    <citation type="submission" date="2017-03" db="EMBL/GenBank/DDBJ databases">
        <title>Genomes of endolithic fungi from Antarctica.</title>
        <authorList>
            <person name="Coleine C."/>
            <person name="Masonjones S."/>
            <person name="Stajich J.E."/>
        </authorList>
    </citation>
    <scope>NUCLEOTIDE SEQUENCE [LARGE SCALE GENOMIC DNA]</scope>
    <source>
        <strain evidence="11 12">CCFEE 6315</strain>
    </source>
</reference>
<evidence type="ECO:0000313" key="11">
    <source>
        <dbReference type="EMBL" id="TKA31395.1"/>
    </source>
</evidence>
<evidence type="ECO:0000256" key="4">
    <source>
        <dbReference type="ARBA" id="ARBA00022692"/>
    </source>
</evidence>
<comment type="similarity">
    <text evidence="2">Belongs to the major facilitator superfamily. Sugar transporter (TC 2.A.1.1) family.</text>
</comment>
<feature type="transmembrane region" description="Helical" evidence="9">
    <location>
        <begin position="437"/>
        <end position="456"/>
    </location>
</feature>
<dbReference type="Pfam" id="PF00083">
    <property type="entry name" value="Sugar_tr"/>
    <property type="match status" value="1"/>
</dbReference>
<dbReference type="InterPro" id="IPR003663">
    <property type="entry name" value="Sugar/inositol_transpt"/>
</dbReference>
<dbReference type="InterPro" id="IPR020904">
    <property type="entry name" value="Sc_DH/Rdtase_CS"/>
</dbReference>
<evidence type="ECO:0000256" key="6">
    <source>
        <dbReference type="ARBA" id="ARBA00022989"/>
    </source>
</evidence>
<feature type="transmembrane region" description="Helical" evidence="9">
    <location>
        <begin position="694"/>
        <end position="712"/>
    </location>
</feature>
<dbReference type="FunFam" id="3.40.50.720:FF:000245">
    <property type="entry name" value="Short chain dehydrogenase, putative"/>
    <property type="match status" value="1"/>
</dbReference>
<dbReference type="SUPFAM" id="SSF103473">
    <property type="entry name" value="MFS general substrate transporter"/>
    <property type="match status" value="1"/>
</dbReference>
<evidence type="ECO:0000256" key="1">
    <source>
        <dbReference type="ARBA" id="ARBA00004141"/>
    </source>
</evidence>
<dbReference type="InterPro" id="IPR036259">
    <property type="entry name" value="MFS_trans_sf"/>
</dbReference>
<dbReference type="Gene3D" id="1.20.1250.20">
    <property type="entry name" value="MFS general substrate transporter like domains"/>
    <property type="match status" value="1"/>
</dbReference>
<evidence type="ECO:0000256" key="2">
    <source>
        <dbReference type="ARBA" id="ARBA00010992"/>
    </source>
</evidence>
<feature type="transmembrane region" description="Helical" evidence="9">
    <location>
        <begin position="531"/>
        <end position="557"/>
    </location>
</feature>
<protein>
    <recommendedName>
        <fullName evidence="10">Major facilitator superfamily (MFS) profile domain-containing protein</fullName>
    </recommendedName>
</protein>
<evidence type="ECO:0000256" key="9">
    <source>
        <dbReference type="SAM" id="Phobius"/>
    </source>
</evidence>
<feature type="transmembrane region" description="Helical" evidence="9">
    <location>
        <begin position="345"/>
        <end position="365"/>
    </location>
</feature>
<keyword evidence="5" id="KW-0521">NADP</keyword>
<keyword evidence="12" id="KW-1185">Reference proteome</keyword>
<dbReference type="GO" id="GO:0016020">
    <property type="term" value="C:membrane"/>
    <property type="evidence" value="ECO:0007669"/>
    <property type="project" value="UniProtKB-SubCell"/>
</dbReference>
<dbReference type="AlphaFoldDB" id="A0A4U0UAU6"/>
<name>A0A4U0UAU6_9PEZI</name>
<feature type="domain" description="Major facilitator superfamily (MFS) profile" evidence="10">
    <location>
        <begin position="268"/>
        <end position="716"/>
    </location>
</feature>
<dbReference type="Proteomes" id="UP000308549">
    <property type="component" value="Unassembled WGS sequence"/>
</dbReference>
<evidence type="ECO:0000256" key="7">
    <source>
        <dbReference type="ARBA" id="ARBA00023136"/>
    </source>
</evidence>
<dbReference type="InterPro" id="IPR005828">
    <property type="entry name" value="MFS_sugar_transport-like"/>
</dbReference>
<dbReference type="Gene3D" id="3.40.50.720">
    <property type="entry name" value="NAD(P)-binding Rossmann-like Domain"/>
    <property type="match status" value="1"/>
</dbReference>
<dbReference type="SMART" id="SM00822">
    <property type="entry name" value="PKS_KR"/>
    <property type="match status" value="1"/>
</dbReference>
<keyword evidence="4 9" id="KW-0812">Transmembrane</keyword>
<keyword evidence="6 9" id="KW-1133">Transmembrane helix</keyword>
<feature type="transmembrane region" description="Helical" evidence="9">
    <location>
        <begin position="320"/>
        <end position="338"/>
    </location>
</feature>
<feature type="transmembrane region" description="Helical" evidence="9">
    <location>
        <begin position="624"/>
        <end position="651"/>
    </location>
</feature>
<dbReference type="SUPFAM" id="SSF51735">
    <property type="entry name" value="NAD(P)-binding Rossmann-fold domains"/>
    <property type="match status" value="1"/>
</dbReference>
<feature type="transmembrane region" description="Helical" evidence="9">
    <location>
        <begin position="404"/>
        <end position="422"/>
    </location>
</feature>
<dbReference type="PRINTS" id="PR00081">
    <property type="entry name" value="GDHRDH"/>
</dbReference>
<dbReference type="PROSITE" id="PS50850">
    <property type="entry name" value="MFS"/>
    <property type="match status" value="1"/>
</dbReference>
<evidence type="ECO:0000256" key="5">
    <source>
        <dbReference type="ARBA" id="ARBA00022857"/>
    </source>
</evidence>
<dbReference type="NCBIfam" id="TIGR00879">
    <property type="entry name" value="SP"/>
    <property type="match status" value="1"/>
</dbReference>
<dbReference type="InterPro" id="IPR020846">
    <property type="entry name" value="MFS_dom"/>
</dbReference>
<comment type="caution">
    <text evidence="11">The sequence shown here is derived from an EMBL/GenBank/DDBJ whole genome shotgun (WGS) entry which is preliminary data.</text>
</comment>
<feature type="transmembrane region" description="Helical" evidence="9">
    <location>
        <begin position="598"/>
        <end position="618"/>
    </location>
</feature>
<keyword evidence="3" id="KW-0813">Transport</keyword>
<evidence type="ECO:0000313" key="12">
    <source>
        <dbReference type="Proteomes" id="UP000308549"/>
    </source>
</evidence>
<evidence type="ECO:0000256" key="8">
    <source>
        <dbReference type="SAM" id="MobiDB-lite"/>
    </source>
</evidence>
<dbReference type="InterPro" id="IPR036291">
    <property type="entry name" value="NAD(P)-bd_dom_sf"/>
</dbReference>